<evidence type="ECO:0000256" key="5">
    <source>
        <dbReference type="ARBA" id="ARBA00022989"/>
    </source>
</evidence>
<dbReference type="GO" id="GO:0034755">
    <property type="term" value="P:iron ion transmembrane transport"/>
    <property type="evidence" value="ECO:0007669"/>
    <property type="project" value="TreeGrafter"/>
</dbReference>
<dbReference type="PANTHER" id="PTHR11706">
    <property type="entry name" value="SOLUTE CARRIER PROTEIN FAMILY 11 MEMBER"/>
    <property type="match status" value="1"/>
</dbReference>
<name>Q2T1X2_BURTA</name>
<dbReference type="HOGENOM" id="CLU_020088_6_1_4"/>
<evidence type="ECO:0000256" key="7">
    <source>
        <dbReference type="SAM" id="MobiDB-lite"/>
    </source>
</evidence>
<keyword evidence="5" id="KW-1133">Transmembrane helix</keyword>
<evidence type="ECO:0000313" key="9">
    <source>
        <dbReference type="Proteomes" id="UP000001930"/>
    </source>
</evidence>
<dbReference type="KEGG" id="bte:BTH_I0269"/>
<dbReference type="PANTHER" id="PTHR11706:SF33">
    <property type="entry name" value="NATURAL RESISTANCE-ASSOCIATED MACROPHAGE PROTEIN 2"/>
    <property type="match status" value="1"/>
</dbReference>
<reference evidence="8 9" key="1">
    <citation type="journal article" date="2005" name="BMC Genomics">
        <title>Bacterial genome adaptation to niches: divergence of the potential virulence genes in three Burkholderia species of different survival strategies.</title>
        <authorList>
            <person name="Kim H.S."/>
            <person name="Schell M.A."/>
            <person name="Yu Y."/>
            <person name="Ulrich R.L."/>
            <person name="Sarria S.H."/>
            <person name="Nierman W.C."/>
            <person name="DeShazer D."/>
        </authorList>
    </citation>
    <scope>NUCLEOTIDE SEQUENCE [LARGE SCALE GENOMIC DNA]</scope>
    <source>
        <strain evidence="9">ATCC 700388 / DSM 13276 / CCUG 48851 / CIP 106301 / E264</strain>
    </source>
</reference>
<dbReference type="GO" id="GO:0015293">
    <property type="term" value="F:symporter activity"/>
    <property type="evidence" value="ECO:0007669"/>
    <property type="project" value="UniProtKB-KW"/>
</dbReference>
<organism evidence="8 9">
    <name type="scientific">Burkholderia thailandensis (strain ATCC 700388 / DSM 13276 / CCUG 48851 / CIP 106301 / E264)</name>
    <dbReference type="NCBI Taxonomy" id="271848"/>
    <lineage>
        <taxon>Bacteria</taxon>
        <taxon>Pseudomonadati</taxon>
        <taxon>Pseudomonadota</taxon>
        <taxon>Betaproteobacteria</taxon>
        <taxon>Burkholderiales</taxon>
        <taxon>Burkholderiaceae</taxon>
        <taxon>Burkholderia</taxon>
        <taxon>pseudomallei group</taxon>
    </lineage>
</organism>
<dbReference type="Proteomes" id="UP000001930">
    <property type="component" value="Chromosome I"/>
</dbReference>
<dbReference type="AlphaFoldDB" id="Q2T1X2"/>
<comment type="subcellular location">
    <subcellularLocation>
        <location evidence="1">Membrane</location>
        <topology evidence="1">Multi-pass membrane protein</topology>
    </subcellularLocation>
</comment>
<evidence type="ECO:0000256" key="4">
    <source>
        <dbReference type="ARBA" id="ARBA00022847"/>
    </source>
</evidence>
<protein>
    <submittedName>
        <fullName evidence="8">Manganese/iron transporter, NRAMP family</fullName>
    </submittedName>
</protein>
<gene>
    <name evidence="8" type="ordered locus">BTH_I0269</name>
</gene>
<evidence type="ECO:0000313" key="8">
    <source>
        <dbReference type="EMBL" id="ABC37503.1"/>
    </source>
</evidence>
<keyword evidence="2" id="KW-0813">Transport</keyword>
<evidence type="ECO:0000256" key="6">
    <source>
        <dbReference type="ARBA" id="ARBA00023136"/>
    </source>
</evidence>
<dbReference type="GO" id="GO:0015086">
    <property type="term" value="F:cadmium ion transmembrane transporter activity"/>
    <property type="evidence" value="ECO:0007669"/>
    <property type="project" value="TreeGrafter"/>
</dbReference>
<dbReference type="EMBL" id="CP000086">
    <property type="protein sequence ID" value="ABC37503.1"/>
    <property type="molecule type" value="Genomic_DNA"/>
</dbReference>
<keyword evidence="9" id="KW-1185">Reference proteome</keyword>
<feature type="compositionally biased region" description="Basic and acidic residues" evidence="7">
    <location>
        <begin position="1"/>
        <end position="11"/>
    </location>
</feature>
<evidence type="ECO:0000256" key="1">
    <source>
        <dbReference type="ARBA" id="ARBA00004141"/>
    </source>
</evidence>
<dbReference type="Pfam" id="PF01566">
    <property type="entry name" value="Nramp"/>
    <property type="match status" value="1"/>
</dbReference>
<dbReference type="GO" id="GO:0005886">
    <property type="term" value="C:plasma membrane"/>
    <property type="evidence" value="ECO:0007669"/>
    <property type="project" value="TreeGrafter"/>
</dbReference>
<evidence type="ECO:0000256" key="2">
    <source>
        <dbReference type="ARBA" id="ARBA00022448"/>
    </source>
</evidence>
<keyword evidence="4" id="KW-0769">Symport</keyword>
<keyword evidence="6" id="KW-0472">Membrane</keyword>
<proteinExistence type="predicted"/>
<feature type="region of interest" description="Disordered" evidence="7">
    <location>
        <begin position="1"/>
        <end position="20"/>
    </location>
</feature>
<keyword evidence="3" id="KW-0812">Transmembrane</keyword>
<accession>Q2T1X2</accession>
<dbReference type="GO" id="GO:0005384">
    <property type="term" value="F:manganese ion transmembrane transporter activity"/>
    <property type="evidence" value="ECO:0007669"/>
    <property type="project" value="TreeGrafter"/>
</dbReference>
<sequence length="644" mass="69062">MRENPRPENHHAIRSASVATAARQRIARPLRRDAVARSRRQAGIRLVLAAPENPDFLNLDALSHTQARPPRRGACACRTSAPTQAIPVGKSSMSTPTDVSPPIAIERSAVLDHAHVGDIKGALGTIALHDTAPRNTWWARVRTLLAILGPGLIVMVGDNDAGAFGTYTQVGQNYGTTLLWTLLLLVPVLFVNQEMVLRLGAVTGVGHARLIFERFGKFWGAFSVVDLFVLNALTIVTEFIGITFVLDFFGVSKVAGVCIAAALTMAAVSTGDLRRFERFAVALCLLSLLLVPVLVSIHPPVHQMTRDLFVPGWPAHAKLSDVMLLVIGIVGTTIAPWQLFFQQSYVIDKRITPRFMKYEKADLWIGIVLVMIGAIAMIAFCAALFEGRPEAGNFTDAGGVIAGLAKYAGHTSATLFAIALLDASIIGAAAVSLATAYAIGDVFKIRHSLHRSVSDAKGFYLVYFGIVAAAAALVLIPGSPLGLLTEAVQTLAGVLLPSATVFLLLLCNDKAVLGPWVNSRKLNLFTGAVIWVLVMLSIILTASVMYPDMTGETMIEVLAGGTLLAALGCVATLALRKRGGEPPEPAESAVERSLRDTWRMPPLDALPAPRITLSTRIWMGVLRGYLVLAVGLVIVKVVQMAFFR</sequence>
<dbReference type="InterPro" id="IPR001046">
    <property type="entry name" value="NRAMP_fam"/>
</dbReference>
<evidence type="ECO:0000256" key="3">
    <source>
        <dbReference type="ARBA" id="ARBA00022692"/>
    </source>
</evidence>